<feature type="transmembrane region" description="Helical" evidence="1">
    <location>
        <begin position="59"/>
        <end position="77"/>
    </location>
</feature>
<evidence type="ECO:0000256" key="1">
    <source>
        <dbReference type="SAM" id="Phobius"/>
    </source>
</evidence>
<feature type="transmembrane region" description="Helical" evidence="1">
    <location>
        <begin position="33"/>
        <end position="54"/>
    </location>
</feature>
<comment type="caution">
    <text evidence="2">The sequence shown here is derived from an EMBL/GenBank/DDBJ whole genome shotgun (WGS) entry which is preliminary data.</text>
</comment>
<dbReference type="InterPro" id="IPR020258">
    <property type="entry name" value="Uncharacterised_YbeF"/>
</dbReference>
<dbReference type="EMBL" id="JACRTC010000003">
    <property type="protein sequence ID" value="MBC8570487.1"/>
    <property type="molecule type" value="Genomic_DNA"/>
</dbReference>
<feature type="transmembrane region" description="Helical" evidence="1">
    <location>
        <begin position="9"/>
        <end position="27"/>
    </location>
</feature>
<proteinExistence type="predicted"/>
<accession>A0A926EAT9</accession>
<keyword evidence="1" id="KW-1133">Transmembrane helix</keyword>
<name>A0A926EAT9_9FIRM</name>
<dbReference type="Pfam" id="PF10852">
    <property type="entry name" value="DUF2651"/>
    <property type="match status" value="1"/>
</dbReference>
<keyword evidence="1" id="KW-0472">Membrane</keyword>
<gene>
    <name evidence="2" type="ORF">H8709_06540</name>
</gene>
<organism evidence="2 3">
    <name type="scientific">Zongyangia hominis</name>
    <dbReference type="NCBI Taxonomy" id="2763677"/>
    <lineage>
        <taxon>Bacteria</taxon>
        <taxon>Bacillati</taxon>
        <taxon>Bacillota</taxon>
        <taxon>Clostridia</taxon>
        <taxon>Eubacteriales</taxon>
        <taxon>Oscillospiraceae</taxon>
        <taxon>Zongyangia</taxon>
    </lineage>
</organism>
<feature type="transmembrane region" description="Helical" evidence="1">
    <location>
        <begin position="83"/>
        <end position="102"/>
    </location>
</feature>
<evidence type="ECO:0000313" key="2">
    <source>
        <dbReference type="EMBL" id="MBC8570487.1"/>
    </source>
</evidence>
<dbReference type="RefSeq" id="WP_262397576.1">
    <property type="nucleotide sequence ID" value="NZ_JACRTC010000003.1"/>
</dbReference>
<keyword evidence="1" id="KW-0812">Transmembrane</keyword>
<dbReference type="Proteomes" id="UP000660861">
    <property type="component" value="Unassembled WGS sequence"/>
</dbReference>
<reference evidence="2" key="1">
    <citation type="submission" date="2020-08" db="EMBL/GenBank/DDBJ databases">
        <title>Genome public.</title>
        <authorList>
            <person name="Liu C."/>
            <person name="Sun Q."/>
        </authorList>
    </citation>
    <scope>NUCLEOTIDE SEQUENCE</scope>
    <source>
        <strain evidence="2">NSJ-54</strain>
    </source>
</reference>
<evidence type="ECO:0000313" key="3">
    <source>
        <dbReference type="Proteomes" id="UP000660861"/>
    </source>
</evidence>
<protein>
    <submittedName>
        <fullName evidence="2">DUF2651 family protein</fullName>
    </submittedName>
</protein>
<dbReference type="AlphaFoldDB" id="A0A926EAT9"/>
<keyword evidence="3" id="KW-1185">Reference proteome</keyword>
<sequence>MNLTKSGKILFCALTVALVQLLLYLSSGFVNPFLLVLTLLPLLTILLTVALTLLIRTKWMVIATLAVSYILGMFLFFNTSFWVWVAVYTVLALATTVLIGMISRKES</sequence>